<feature type="chain" id="PRO_5022766186" description="SLA1 homology domain-containing protein" evidence="1">
    <location>
        <begin position="31"/>
        <end position="432"/>
    </location>
</feature>
<organism evidence="2 3">
    <name type="scientific">Allorhodopirellula solitaria</name>
    <dbReference type="NCBI Taxonomy" id="2527987"/>
    <lineage>
        <taxon>Bacteria</taxon>
        <taxon>Pseudomonadati</taxon>
        <taxon>Planctomycetota</taxon>
        <taxon>Planctomycetia</taxon>
        <taxon>Pirellulales</taxon>
        <taxon>Pirellulaceae</taxon>
        <taxon>Allorhodopirellula</taxon>
    </lineage>
</organism>
<name>A0A5C5X8R7_9BACT</name>
<dbReference type="EMBL" id="SJPK01000011">
    <property type="protein sequence ID" value="TWT59228.1"/>
    <property type="molecule type" value="Genomic_DNA"/>
</dbReference>
<evidence type="ECO:0008006" key="4">
    <source>
        <dbReference type="Google" id="ProtNLM"/>
    </source>
</evidence>
<keyword evidence="3" id="KW-1185">Reference proteome</keyword>
<dbReference type="AlphaFoldDB" id="A0A5C5X8R7"/>
<gene>
    <name evidence="2" type="ORF">CA85_39240</name>
</gene>
<feature type="signal peptide" evidence="1">
    <location>
        <begin position="1"/>
        <end position="30"/>
    </location>
</feature>
<evidence type="ECO:0000313" key="3">
    <source>
        <dbReference type="Proteomes" id="UP000318053"/>
    </source>
</evidence>
<evidence type="ECO:0000313" key="2">
    <source>
        <dbReference type="EMBL" id="TWT59228.1"/>
    </source>
</evidence>
<proteinExistence type="predicted"/>
<comment type="caution">
    <text evidence="2">The sequence shown here is derived from an EMBL/GenBank/DDBJ whole genome shotgun (WGS) entry which is preliminary data.</text>
</comment>
<dbReference type="Proteomes" id="UP000318053">
    <property type="component" value="Unassembled WGS sequence"/>
</dbReference>
<accession>A0A5C5X8R7</accession>
<sequence precursor="true">MTQRNQRYLGAAFWLAAVGAAATWMLAGHAQPGGADAAAEINASPASLIMDSLWSPTESIEVSDPTGALRVGDVAFSRQSDRWQEVGYITSVRQVDQSANRLTLSLFDRSVWTPAATLRVHRNSGRIGDVMETLLPPQKRERLQQKLAAAFEAHADAVASEILPLIVSSIGASVPLIEIGVEESIARHRAEIDTLVKRYREEIVREKLVPLVREEVMPIVRRHAAEPAEAIGREIWDKASLWRFGWRAVYDQTPLPERALVATEWSRFVDEEVTPILEAHLEEIATAVEEIAKEIAANENVRDELAETATTIASDPEARHLLRIILRESIVDNEQLRQAWTDVWSSPAAKERLRRAGERLEPILRETGDELMGTREHGIEPGFARVLRNQVLSKDRTWITITSGEGTAPAGEPVAMQRATEFMPYPVVYLAQ</sequence>
<evidence type="ECO:0000256" key="1">
    <source>
        <dbReference type="SAM" id="SignalP"/>
    </source>
</evidence>
<protein>
    <recommendedName>
        <fullName evidence="4">SLA1 homology domain-containing protein</fullName>
    </recommendedName>
</protein>
<keyword evidence="1" id="KW-0732">Signal</keyword>
<dbReference type="OrthoDB" id="281924at2"/>
<dbReference type="RefSeq" id="WP_146392826.1">
    <property type="nucleotide sequence ID" value="NZ_SJPK01000011.1"/>
</dbReference>
<reference evidence="2 3" key="1">
    <citation type="submission" date="2019-02" db="EMBL/GenBank/DDBJ databases">
        <title>Deep-cultivation of Planctomycetes and their phenomic and genomic characterization uncovers novel biology.</title>
        <authorList>
            <person name="Wiegand S."/>
            <person name="Jogler M."/>
            <person name="Boedeker C."/>
            <person name="Pinto D."/>
            <person name="Vollmers J."/>
            <person name="Rivas-Marin E."/>
            <person name="Kohn T."/>
            <person name="Peeters S.H."/>
            <person name="Heuer A."/>
            <person name="Rast P."/>
            <person name="Oberbeckmann S."/>
            <person name="Bunk B."/>
            <person name="Jeske O."/>
            <person name="Meyerdierks A."/>
            <person name="Storesund J.E."/>
            <person name="Kallscheuer N."/>
            <person name="Luecker S."/>
            <person name="Lage O.M."/>
            <person name="Pohl T."/>
            <person name="Merkel B.J."/>
            <person name="Hornburger P."/>
            <person name="Mueller R.-W."/>
            <person name="Bruemmer F."/>
            <person name="Labrenz M."/>
            <person name="Spormann A.M."/>
            <person name="Op Den Camp H."/>
            <person name="Overmann J."/>
            <person name="Amann R."/>
            <person name="Jetten M.S.M."/>
            <person name="Mascher T."/>
            <person name="Medema M.H."/>
            <person name="Devos D.P."/>
            <person name="Kaster A.-K."/>
            <person name="Ovreas L."/>
            <person name="Rohde M."/>
            <person name="Galperin M.Y."/>
            <person name="Jogler C."/>
        </authorList>
    </citation>
    <scope>NUCLEOTIDE SEQUENCE [LARGE SCALE GENOMIC DNA]</scope>
    <source>
        <strain evidence="2 3">CA85</strain>
    </source>
</reference>